<dbReference type="STRING" id="9713.A0A2U3YZK7"/>
<dbReference type="PROSITE" id="PS51741">
    <property type="entry name" value="F_BAR"/>
    <property type="match status" value="1"/>
</dbReference>
<gene>
    <name evidence="6" type="primary">TRIP10</name>
</gene>
<dbReference type="Proteomes" id="UP000245341">
    <property type="component" value="Unplaced"/>
</dbReference>
<feature type="region of interest" description="Disordered" evidence="3">
    <location>
        <begin position="60"/>
        <end position="79"/>
    </location>
</feature>
<feature type="compositionally biased region" description="Basic residues" evidence="3">
    <location>
        <begin position="206"/>
        <end position="220"/>
    </location>
</feature>
<evidence type="ECO:0000259" key="4">
    <source>
        <dbReference type="PROSITE" id="PS51741"/>
    </source>
</evidence>
<evidence type="ECO:0000256" key="1">
    <source>
        <dbReference type="ARBA" id="ARBA00023054"/>
    </source>
</evidence>
<dbReference type="OrthoDB" id="8783038at2759"/>
<dbReference type="GO" id="GO:0005856">
    <property type="term" value="C:cytoskeleton"/>
    <property type="evidence" value="ECO:0007669"/>
    <property type="project" value="UniProtKB-SubCell"/>
</dbReference>
<dbReference type="AlphaFoldDB" id="A0A2U3YZK7"/>
<dbReference type="InterPro" id="IPR031160">
    <property type="entry name" value="F_BAR_dom"/>
</dbReference>
<dbReference type="PANTHER" id="PTHR15735">
    <property type="entry name" value="FCH AND DOUBLE SH3 DOMAINS PROTEIN"/>
    <property type="match status" value="1"/>
</dbReference>
<dbReference type="KEGG" id="lww:102734935"/>
<protein>
    <submittedName>
        <fullName evidence="6">Cdc42-interacting protein 4</fullName>
    </submittedName>
</protein>
<feature type="region of interest" description="Disordered" evidence="3">
    <location>
        <begin position="173"/>
        <end position="250"/>
    </location>
</feature>
<proteinExistence type="predicted"/>
<dbReference type="PANTHER" id="PTHR15735:SF17">
    <property type="entry name" value="CDC42-INTERACTING PROTEIN 4"/>
    <property type="match status" value="1"/>
</dbReference>
<keyword evidence="1 2" id="KW-0175">Coiled coil</keyword>
<accession>A0A2U3YZK7</accession>
<keyword evidence="5" id="KW-1185">Reference proteome</keyword>
<feature type="domain" description="F-BAR" evidence="4">
    <location>
        <begin position="1"/>
        <end position="156"/>
    </location>
</feature>
<feature type="compositionally biased region" description="Basic and acidic residues" evidence="3">
    <location>
        <begin position="27"/>
        <end position="52"/>
    </location>
</feature>
<name>A0A2U3YZK7_LEPWE</name>
<dbReference type="Gene3D" id="1.20.1270.60">
    <property type="entry name" value="Arfaptin homology (AH) domain/BAR domain"/>
    <property type="match status" value="1"/>
</dbReference>
<evidence type="ECO:0000313" key="6">
    <source>
        <dbReference type="RefSeq" id="XP_006749187.2"/>
    </source>
</evidence>
<feature type="region of interest" description="Disordered" evidence="3">
    <location>
        <begin position="1"/>
        <end position="55"/>
    </location>
</feature>
<organism evidence="5 6">
    <name type="scientific">Leptonychotes weddellii</name>
    <name type="common">Weddell seal</name>
    <name type="synonym">Otaria weddellii</name>
    <dbReference type="NCBI Taxonomy" id="9713"/>
    <lineage>
        <taxon>Eukaryota</taxon>
        <taxon>Metazoa</taxon>
        <taxon>Chordata</taxon>
        <taxon>Craniata</taxon>
        <taxon>Vertebrata</taxon>
        <taxon>Euteleostomi</taxon>
        <taxon>Mammalia</taxon>
        <taxon>Eutheria</taxon>
        <taxon>Laurasiatheria</taxon>
        <taxon>Carnivora</taxon>
        <taxon>Caniformia</taxon>
        <taxon>Pinnipedia</taxon>
        <taxon>Phocidae</taxon>
        <taxon>Monachinae</taxon>
        <taxon>Lobodontini</taxon>
        <taxon>Leptonychotes</taxon>
    </lineage>
</organism>
<feature type="compositionally biased region" description="Polar residues" evidence="3">
    <location>
        <begin position="15"/>
        <end position="26"/>
    </location>
</feature>
<evidence type="ECO:0000256" key="3">
    <source>
        <dbReference type="SAM" id="MobiDB-lite"/>
    </source>
</evidence>
<dbReference type="GeneID" id="102734935"/>
<sequence>MKQERKMHFQEGRRAQQQLESSFKQLENSKRKFERDCREAEKAAQTAERLDQDINATKADVEKAKQQAHLRSHMAEESKNEYAAQLQRFNRDQSHFYFSQMPQIFDKLQDMDERRAAHLGAGYGLLSEAELQVVPIIAKCLEGMKVAADAVDGKNDSQVLIELHKSGFARPGDVEFEDFSQPMNRVPSDSSLGTPSDGRPELRGSGRSRAKRWPFGKKNKVGAGALGRGSVSGDRGAPTESAPAAGTLSPGQEFSSWLLARAGGKGGGPAIGLGVPQG</sequence>
<dbReference type="RefSeq" id="XP_006749187.2">
    <property type="nucleotide sequence ID" value="XM_006749124.2"/>
</dbReference>
<evidence type="ECO:0000313" key="5">
    <source>
        <dbReference type="Proteomes" id="UP000245341"/>
    </source>
</evidence>
<feature type="compositionally biased region" description="Basic and acidic residues" evidence="3">
    <location>
        <begin position="1"/>
        <end position="14"/>
    </location>
</feature>
<feature type="compositionally biased region" description="Polar residues" evidence="3">
    <location>
        <begin position="181"/>
        <end position="194"/>
    </location>
</feature>
<dbReference type="FunFam" id="1.20.1270.60:FF:000114">
    <property type="entry name" value="Formin-binding protein 1-like"/>
    <property type="match status" value="1"/>
</dbReference>
<dbReference type="SUPFAM" id="SSF103657">
    <property type="entry name" value="BAR/IMD domain-like"/>
    <property type="match status" value="1"/>
</dbReference>
<reference evidence="6" key="1">
    <citation type="submission" date="2025-08" db="UniProtKB">
        <authorList>
            <consortium name="RefSeq"/>
        </authorList>
    </citation>
    <scope>IDENTIFICATION</scope>
    <source>
        <tissue evidence="6">Liver</tissue>
    </source>
</reference>
<dbReference type="CTD" id="9322"/>
<evidence type="ECO:0000256" key="2">
    <source>
        <dbReference type="PROSITE-ProRule" id="PRU01077"/>
    </source>
</evidence>
<dbReference type="InterPro" id="IPR027267">
    <property type="entry name" value="AH/BAR_dom_sf"/>
</dbReference>